<evidence type="ECO:0008006" key="3">
    <source>
        <dbReference type="Google" id="ProtNLM"/>
    </source>
</evidence>
<accession>A0A9D4WZ73</accession>
<reference evidence="1 2" key="1">
    <citation type="journal article" date="2022" name="Nat. Genet.">
        <title>Improved pea reference genome and pan-genome highlight genomic features and evolutionary characteristics.</title>
        <authorList>
            <person name="Yang T."/>
            <person name="Liu R."/>
            <person name="Luo Y."/>
            <person name="Hu S."/>
            <person name="Wang D."/>
            <person name="Wang C."/>
            <person name="Pandey M.K."/>
            <person name="Ge S."/>
            <person name="Xu Q."/>
            <person name="Li N."/>
            <person name="Li G."/>
            <person name="Huang Y."/>
            <person name="Saxena R.K."/>
            <person name="Ji Y."/>
            <person name="Li M."/>
            <person name="Yan X."/>
            <person name="He Y."/>
            <person name="Liu Y."/>
            <person name="Wang X."/>
            <person name="Xiang C."/>
            <person name="Varshney R.K."/>
            <person name="Ding H."/>
            <person name="Gao S."/>
            <person name="Zong X."/>
        </authorList>
    </citation>
    <scope>NUCLEOTIDE SEQUENCE [LARGE SCALE GENOMIC DNA]</scope>
    <source>
        <strain evidence="1 2">cv. Zhongwan 6</strain>
    </source>
</reference>
<dbReference type="AlphaFoldDB" id="A0A9D4WZ73"/>
<organism evidence="1 2">
    <name type="scientific">Pisum sativum</name>
    <name type="common">Garden pea</name>
    <name type="synonym">Lathyrus oleraceus</name>
    <dbReference type="NCBI Taxonomy" id="3888"/>
    <lineage>
        <taxon>Eukaryota</taxon>
        <taxon>Viridiplantae</taxon>
        <taxon>Streptophyta</taxon>
        <taxon>Embryophyta</taxon>
        <taxon>Tracheophyta</taxon>
        <taxon>Spermatophyta</taxon>
        <taxon>Magnoliopsida</taxon>
        <taxon>eudicotyledons</taxon>
        <taxon>Gunneridae</taxon>
        <taxon>Pentapetalae</taxon>
        <taxon>rosids</taxon>
        <taxon>fabids</taxon>
        <taxon>Fabales</taxon>
        <taxon>Fabaceae</taxon>
        <taxon>Papilionoideae</taxon>
        <taxon>50 kb inversion clade</taxon>
        <taxon>NPAAA clade</taxon>
        <taxon>Hologalegina</taxon>
        <taxon>IRL clade</taxon>
        <taxon>Fabeae</taxon>
        <taxon>Lathyrus</taxon>
    </lineage>
</organism>
<proteinExistence type="predicted"/>
<dbReference type="Gramene" id="Psat05G0488400-T1">
    <property type="protein sequence ID" value="KAI5409246.1"/>
    <property type="gene ID" value="KIW84_054884"/>
</dbReference>
<comment type="caution">
    <text evidence="1">The sequence shown here is derived from an EMBL/GenBank/DDBJ whole genome shotgun (WGS) entry which is preliminary data.</text>
</comment>
<evidence type="ECO:0000313" key="1">
    <source>
        <dbReference type="EMBL" id="KAI5409246.1"/>
    </source>
</evidence>
<sequence length="281" mass="31384">MERPFLFFTRKTLTRRHLHLPHFIIFHTLTFIRLHHHHPSRFSLTTNPTIRHDSHLLPPTTTSLSQKTHLQPFLVLSAFLLSIATFLFFRPFQGNRCLNSNPRSVKVVWEHSTAAGTRDLPNQHKVMGFVGIQTGFGSGRWRESLRKMWFPSDQHGLQRLEESTGLAFSPIYALSADVVSSLVVLRNVSYAGLLQFEIGIDADVHIGAFGCSVFLLFLSPVVGLRPLRDKTGSGAMRSRSRSKGLAGSFLNKQLTVNNNVTCCSDVNNGFYGVVVAGSSVL</sequence>
<dbReference type="Proteomes" id="UP001058974">
    <property type="component" value="Chromosome 5"/>
</dbReference>
<protein>
    <recommendedName>
        <fullName evidence="3">Hexosyltransferase</fullName>
    </recommendedName>
</protein>
<dbReference type="EMBL" id="JAMSHJ010000005">
    <property type="protein sequence ID" value="KAI5409246.1"/>
    <property type="molecule type" value="Genomic_DNA"/>
</dbReference>
<name>A0A9D4WZ73_PEA</name>
<keyword evidence="2" id="KW-1185">Reference proteome</keyword>
<gene>
    <name evidence="1" type="ORF">KIW84_054884</name>
</gene>
<evidence type="ECO:0000313" key="2">
    <source>
        <dbReference type="Proteomes" id="UP001058974"/>
    </source>
</evidence>